<protein>
    <submittedName>
        <fullName evidence="2">Uncharacterized protein</fullName>
    </submittedName>
</protein>
<organism evidence="2 3">
    <name type="scientific">Haloarcula californiae tailed virus 2</name>
    <dbReference type="NCBI Taxonomy" id="1273747"/>
    <lineage>
        <taxon>Viruses</taxon>
        <taxon>Duplodnaviria</taxon>
        <taxon>Heunggongvirae</taxon>
        <taxon>Uroviricota</taxon>
        <taxon>Caudoviricetes</taxon>
        <taxon>Saparoviridae</taxon>
        <taxon>Samsavirus</taxon>
        <taxon>Samsavirus crystalli</taxon>
        <taxon>Samsavirus HCTV2</taxon>
    </lineage>
</organism>
<feature type="compositionally biased region" description="Polar residues" evidence="1">
    <location>
        <begin position="1"/>
        <end position="21"/>
    </location>
</feature>
<dbReference type="RefSeq" id="YP_008058410.1">
    <property type="nucleotide sequence ID" value="NC_021319.1"/>
</dbReference>
<feature type="region of interest" description="Disordered" evidence="1">
    <location>
        <begin position="1"/>
        <end position="22"/>
    </location>
</feature>
<sequence>MTSTAERGFTRTSRALTTGESGWTGHILPAKPRICPFHTFMVVQAT</sequence>
<accession>R4T7V0</accession>
<dbReference type="KEGG" id="vg:16193659"/>
<dbReference type="EMBL" id="KC292028">
    <property type="protein sequence ID" value="AGM11859.1"/>
    <property type="molecule type" value="Genomic_DNA"/>
</dbReference>
<gene>
    <name evidence="2" type="primary">48</name>
    <name evidence="2" type="ORF">HCTV2_48</name>
</gene>
<dbReference type="GeneID" id="16193659"/>
<evidence type="ECO:0000313" key="3">
    <source>
        <dbReference type="Proteomes" id="UP000204143"/>
    </source>
</evidence>
<keyword evidence="3" id="KW-1185">Reference proteome</keyword>
<dbReference type="Proteomes" id="UP000204143">
    <property type="component" value="Segment"/>
</dbReference>
<evidence type="ECO:0000256" key="1">
    <source>
        <dbReference type="SAM" id="MobiDB-lite"/>
    </source>
</evidence>
<proteinExistence type="predicted"/>
<evidence type="ECO:0000313" key="2">
    <source>
        <dbReference type="EMBL" id="AGM11859.1"/>
    </source>
</evidence>
<reference evidence="2 3" key="1">
    <citation type="submission" date="2012-12" db="EMBL/GenBank/DDBJ databases">
        <authorList>
            <person name="Sencilo A."/>
            <person name="Jacobs-Sera D."/>
            <person name="Russell D.A."/>
            <person name="Ko C."/>
            <person name="Bowman C.A."/>
            <person name="Atanasova N."/>
            <person name="Osterlund E."/>
            <person name="Oksanen H.M."/>
            <person name="Bamford D.H."/>
            <person name="Hatfull G.F."/>
            <person name="Roine E."/>
            <person name="Hendrix R.W."/>
        </authorList>
    </citation>
    <scope>NUCLEOTIDE SEQUENCE [LARGE SCALE GENOMIC DNA]</scope>
</reference>
<name>R4T7V0_9CAUD</name>